<proteinExistence type="predicted"/>
<keyword evidence="2" id="KW-0732">Signal</keyword>
<reference evidence="4" key="1">
    <citation type="thesis" date="2020" institute="ProQuest LLC" country="789 East Eisenhower Parkway, Ann Arbor, MI, USA">
        <title>Comparative Genomics and Chromosome Evolution.</title>
        <authorList>
            <person name="Mudd A.B."/>
        </authorList>
    </citation>
    <scope>NUCLEOTIDE SEQUENCE</scope>
    <source>
        <strain evidence="4">237g6f4</strain>
        <tissue evidence="4">Blood</tissue>
    </source>
</reference>
<dbReference type="PANTHER" id="PTHR37397">
    <property type="entry name" value="SI:CH211-183D21.1"/>
    <property type="match status" value="1"/>
</dbReference>
<evidence type="ECO:0000313" key="5">
    <source>
        <dbReference type="Proteomes" id="UP000824782"/>
    </source>
</evidence>
<evidence type="ECO:0000259" key="3">
    <source>
        <dbReference type="PROSITE" id="PS51841"/>
    </source>
</evidence>
<keyword evidence="5" id="KW-1185">Reference proteome</keyword>
<keyword evidence="1" id="KW-0472">Membrane</keyword>
<keyword evidence="1" id="KW-0812">Transmembrane</keyword>
<feature type="domain" description="LTD" evidence="3">
    <location>
        <begin position="499"/>
        <end position="631"/>
    </location>
</feature>
<accession>A0AAV7AGF1</accession>
<gene>
    <name evidence="4" type="ORF">GDO81_016718</name>
</gene>
<dbReference type="EMBL" id="WNYA01000008">
    <property type="protein sequence ID" value="KAG8557738.1"/>
    <property type="molecule type" value="Genomic_DNA"/>
</dbReference>
<name>A0AAV7AGF1_ENGPU</name>
<evidence type="ECO:0000313" key="4">
    <source>
        <dbReference type="EMBL" id="KAG8557738.1"/>
    </source>
</evidence>
<keyword evidence="1" id="KW-1133">Transmembrane helix</keyword>
<dbReference type="PROSITE" id="PS51841">
    <property type="entry name" value="LTD"/>
    <property type="match status" value="1"/>
</dbReference>
<dbReference type="Proteomes" id="UP000824782">
    <property type="component" value="Unassembled WGS sequence"/>
</dbReference>
<feature type="transmembrane region" description="Helical" evidence="1">
    <location>
        <begin position="1008"/>
        <end position="1032"/>
    </location>
</feature>
<protein>
    <recommendedName>
        <fullName evidence="3">LTD domain-containing protein</fullName>
    </recommendedName>
</protein>
<comment type="caution">
    <text evidence="4">The sequence shown here is derived from an EMBL/GenBank/DDBJ whole genome shotgun (WGS) entry which is preliminary data.</text>
</comment>
<dbReference type="PANTHER" id="PTHR37397:SF1">
    <property type="entry name" value="LTD DOMAIN-CONTAINING PROTEIN"/>
    <property type="match status" value="1"/>
</dbReference>
<feature type="chain" id="PRO_5043529488" description="LTD domain-containing protein" evidence="2">
    <location>
        <begin position="21"/>
        <end position="1055"/>
    </location>
</feature>
<dbReference type="InterPro" id="IPR001322">
    <property type="entry name" value="Lamin_tail_dom"/>
</dbReference>
<organism evidence="4 5">
    <name type="scientific">Engystomops pustulosus</name>
    <name type="common">Tungara frog</name>
    <name type="synonym">Physalaemus pustulosus</name>
    <dbReference type="NCBI Taxonomy" id="76066"/>
    <lineage>
        <taxon>Eukaryota</taxon>
        <taxon>Metazoa</taxon>
        <taxon>Chordata</taxon>
        <taxon>Craniata</taxon>
        <taxon>Vertebrata</taxon>
        <taxon>Euteleostomi</taxon>
        <taxon>Amphibia</taxon>
        <taxon>Batrachia</taxon>
        <taxon>Anura</taxon>
        <taxon>Neobatrachia</taxon>
        <taxon>Hyloidea</taxon>
        <taxon>Leptodactylidae</taxon>
        <taxon>Leiuperinae</taxon>
        <taxon>Engystomops</taxon>
    </lineage>
</organism>
<sequence length="1055" mass="115701">MASLISTVVVLLGMFLVVKCQNQNFIKNSKEVNVEGRLFISEVNPDSPGFDTLEFIELRHTSGQNVSLDGFTLVFYNGKTNTAYKVLNLTGHYTDKRGFFLIGSNGVRPTPSITLPHNTIQNGPDAIALYFGKVYNTSMQVTRDGLVDALVHKSKITDQANDLVNVLTPGIEAFWEDSNFQDSDESIGRCLDINGQLTYQLTHPSPGSENNCSVFLVMLNEVSSPYAEDLYIEIYGTSSTVLYGLTLAFISAMDQTVYYATDIRGQTDAGGMFLLGSGKHDDRAQQTLPESTRLLKKGGGAVALYMGKSSDLLLNKRYTTSGLINALVYGDYEDMAAHPLQDLTIGNSIIYWHTWDVNISASLCNEDGNPIFILGGSTPGQPNSCPQGFAFHSVKLCFEINTDCSEWDGDQVSSKVLSAVVRSWQSLCKCHVSSNLFTDANLTCQSHQLTLHVKPNATLSPQNAELDVVLPFMLLGRVITVQSKNATFTVCPHPSKVPTLPTAQSTNVPPALIINEVNPNTPGSAEDTEFVELYHTSGSSVSLAGYWLVLFNGKNNLAYSVLNLKGQYTDKYGYFLVGSAKMTPKPQILLRPNTIQNGADAVALYYRPGKEYVLNMPVSADGLVDALVYVSQARDDASGLLSILTPGQEAIREDERFLLEDESLSRCHGFTPLDHSRFQITRITPLTKNDCETFIPSKTPYMTTSQSTISTYPGTPSTPTSLLLISEVGMLQGTIPYSFIELNGPPGASVRDHTLVFYSRDGKVYYRIGLNGKIRDDGFYLIGTGDTSDQQLPLISRPYILSPEALALYRGRPDSFPVGSFLTKNNFLDAFIFSWENNSTAGILRDLTERSVSIDETKPLMSVSLCTLPDGSTTLILPVQRPSPGTQNNCPPAVTAIKLNLCGTTSRADCSEWRTLGQSALKMVLSQSMQHHCSCTVPPSYIQDVNVICNQEMLYISGNVLSAPGDQPLIQKWNMDISYGNLLTLEGTSVSPVMGCPVTVMKQGSFKVWQVVLLVLLLLLMISGVIGFIIYLRKRTPQNYTTIEMNPHTELTSDY</sequence>
<dbReference type="AlphaFoldDB" id="A0AAV7AGF1"/>
<feature type="signal peptide" evidence="2">
    <location>
        <begin position="1"/>
        <end position="20"/>
    </location>
</feature>
<evidence type="ECO:0000256" key="2">
    <source>
        <dbReference type="SAM" id="SignalP"/>
    </source>
</evidence>
<evidence type="ECO:0000256" key="1">
    <source>
        <dbReference type="SAM" id="Phobius"/>
    </source>
</evidence>